<dbReference type="SUPFAM" id="SSF117856">
    <property type="entry name" value="AF0104/ALDC/Ptd012-like"/>
    <property type="match status" value="1"/>
</dbReference>
<reference evidence="3" key="1">
    <citation type="submission" date="2012-09" db="EMBL/GenBank/DDBJ databases">
        <authorList>
            <person name="Weinstock G."/>
            <person name="Sodergren E."/>
            <person name="Clifton S."/>
            <person name="Fulton L."/>
            <person name="Fulton B."/>
            <person name="Courtney L."/>
            <person name="Fronick C."/>
            <person name="Harrison M."/>
            <person name="Strong C."/>
            <person name="Farmer C."/>
            <person name="Delehaunty K."/>
            <person name="Markovic C."/>
            <person name="Hall O."/>
            <person name="Minx P."/>
            <person name="Tomlinson C."/>
            <person name="Mitreva M."/>
            <person name="Nelson J."/>
            <person name="Hou S."/>
            <person name="Wollam A."/>
            <person name="Pepin K.H."/>
            <person name="Johnson M."/>
            <person name="Bhonagiri V."/>
            <person name="Nash W.E."/>
            <person name="Suruliraj S."/>
            <person name="Warren W."/>
            <person name="Chinwalla A."/>
            <person name="Mardis E.R."/>
            <person name="Wilson R.K."/>
        </authorList>
    </citation>
    <scope>NUCLEOTIDE SEQUENCE [LARGE SCALE GENOMIC DNA]</scope>
    <source>
        <strain evidence="3">OS1</strain>
    </source>
</reference>
<dbReference type="OrthoDB" id="5012at2"/>
<evidence type="ECO:0000313" key="2">
    <source>
        <dbReference type="EMBL" id="KRT35281.1"/>
    </source>
</evidence>
<comment type="caution">
    <text evidence="2">The sequence shown here is derived from an EMBL/GenBank/DDBJ whole genome shotgun (WGS) entry which is preliminary data.</text>
</comment>
<dbReference type="PANTHER" id="PTHR34988">
    <property type="entry name" value="PROTEIN, PUTATIVE-RELATED"/>
    <property type="match status" value="1"/>
</dbReference>
<name>A0A0T5XAA0_9BACT</name>
<dbReference type="EMBL" id="ACJX03000001">
    <property type="protein sequence ID" value="KRT35281.1"/>
    <property type="molecule type" value="Genomic_DNA"/>
</dbReference>
<organism evidence="2 3">
    <name type="scientific">Acetomicrobium hydrogeniformans ATCC BAA-1850</name>
    <dbReference type="NCBI Taxonomy" id="592015"/>
    <lineage>
        <taxon>Bacteria</taxon>
        <taxon>Thermotogati</taxon>
        <taxon>Synergistota</taxon>
        <taxon>Synergistia</taxon>
        <taxon>Synergistales</taxon>
        <taxon>Acetomicrobiaceae</taxon>
        <taxon>Acetomicrobium</taxon>
    </lineage>
</organism>
<dbReference type="PROSITE" id="PS51742">
    <property type="entry name" value="PPC"/>
    <property type="match status" value="1"/>
</dbReference>
<evidence type="ECO:0000259" key="1">
    <source>
        <dbReference type="PROSITE" id="PS51742"/>
    </source>
</evidence>
<feature type="domain" description="PPC" evidence="1">
    <location>
        <begin position="8"/>
        <end position="145"/>
    </location>
</feature>
<dbReference type="Pfam" id="PF03479">
    <property type="entry name" value="PCC"/>
    <property type="match status" value="1"/>
</dbReference>
<dbReference type="AlphaFoldDB" id="A0A0T5XAA0"/>
<accession>A0A0T5XAA0</accession>
<proteinExistence type="predicted"/>
<dbReference type="CDD" id="cd11378">
    <property type="entry name" value="DUF296"/>
    <property type="match status" value="1"/>
</dbReference>
<dbReference type="STRING" id="592015.HMPREF1705_04551"/>
<dbReference type="InterPro" id="IPR005175">
    <property type="entry name" value="PPC_dom"/>
</dbReference>
<sequence>MSDKIIYARDDNYLIVRLRDGDDFFETLLSLLKKEDIKSAVLVSSVGMMRDVELGWFSGEEYIKKSFEEPMELLSLTGSVNETEEGKIFLHLHAVLGSSDLTTAGGHLFKATVHQTNELVFLLPTNINLKRLKEGEGLLRLFPERKK</sequence>
<protein>
    <recommendedName>
        <fullName evidence="1">PPC domain-containing protein</fullName>
    </recommendedName>
</protein>
<dbReference type="Proteomes" id="UP000005273">
    <property type="component" value="Unassembled WGS sequence"/>
</dbReference>
<keyword evidence="3" id="KW-1185">Reference proteome</keyword>
<dbReference type="eggNOG" id="COG1661">
    <property type="taxonomic scope" value="Bacteria"/>
</dbReference>
<gene>
    <name evidence="2" type="ORF">HMPREF1705_04551</name>
</gene>
<dbReference type="Gene3D" id="3.30.1330.80">
    <property type="entry name" value="Hypothetical protein, similar to alpha- acetolactate decarboxylase, domain 2"/>
    <property type="match status" value="1"/>
</dbReference>
<evidence type="ECO:0000313" key="3">
    <source>
        <dbReference type="Proteomes" id="UP000005273"/>
    </source>
</evidence>
<dbReference type="RefSeq" id="WP_009202082.1">
    <property type="nucleotide sequence ID" value="NZ_ACJX03000001.1"/>
</dbReference>
<dbReference type="PANTHER" id="PTHR34988:SF1">
    <property type="entry name" value="DNA-BINDING PROTEIN"/>
    <property type="match status" value="1"/>
</dbReference>